<keyword evidence="3" id="KW-0285">Flavoprotein</keyword>
<evidence type="ECO:0000259" key="6">
    <source>
        <dbReference type="Pfam" id="PF00732"/>
    </source>
</evidence>
<dbReference type="InterPro" id="IPR000172">
    <property type="entry name" value="GMC_OxRdtase_N"/>
</dbReference>
<evidence type="ECO:0000256" key="4">
    <source>
        <dbReference type="ARBA" id="ARBA00022827"/>
    </source>
</evidence>
<dbReference type="Pfam" id="PF05199">
    <property type="entry name" value="GMC_oxred_C"/>
    <property type="match status" value="1"/>
</dbReference>
<dbReference type="GO" id="GO:0016614">
    <property type="term" value="F:oxidoreductase activity, acting on CH-OH group of donors"/>
    <property type="evidence" value="ECO:0007669"/>
    <property type="project" value="InterPro"/>
</dbReference>
<feature type="domain" description="Glucose-methanol-choline oxidoreductase C-terminal" evidence="7">
    <location>
        <begin position="124"/>
        <end position="255"/>
    </location>
</feature>
<dbReference type="InterPro" id="IPR051473">
    <property type="entry name" value="P2Ox-like"/>
</dbReference>
<dbReference type="STRING" id="1193182.BN11_1330007"/>
<dbReference type="Pfam" id="PF00732">
    <property type="entry name" value="GMC_oxred_N"/>
    <property type="match status" value="1"/>
</dbReference>
<evidence type="ECO:0000313" key="8">
    <source>
        <dbReference type="EMBL" id="CCH72089.1"/>
    </source>
</evidence>
<comment type="caution">
    <text evidence="8">The sequence shown here is derived from an EMBL/GenBank/DDBJ whole genome shotgun (WGS) entry which is preliminary data.</text>
</comment>
<dbReference type="Gene3D" id="3.50.50.60">
    <property type="entry name" value="FAD/NAD(P)-binding domain"/>
    <property type="match status" value="2"/>
</dbReference>
<comment type="similarity">
    <text evidence="2">Belongs to the GMC oxidoreductase family.</text>
</comment>
<dbReference type="Gene3D" id="3.30.410.10">
    <property type="entry name" value="Cholesterol Oxidase, domain 2"/>
    <property type="match status" value="1"/>
</dbReference>
<feature type="domain" description="Glucose-methanol-choline oxidoreductase N-terminal" evidence="6">
    <location>
        <begin position="9"/>
        <end position="49"/>
    </location>
</feature>
<name>W6K1D8_9MICO</name>
<protein>
    <submittedName>
        <fullName evidence="8">Putative oxidoreductase</fullName>
    </submittedName>
</protein>
<dbReference type="EMBL" id="CAJA01000039">
    <property type="protein sequence ID" value="CCH72089.1"/>
    <property type="molecule type" value="Genomic_DNA"/>
</dbReference>
<dbReference type="PANTHER" id="PTHR42784:SF1">
    <property type="entry name" value="PYRANOSE 2-OXIDASE"/>
    <property type="match status" value="1"/>
</dbReference>
<accession>W6K1D8</accession>
<evidence type="ECO:0000256" key="3">
    <source>
        <dbReference type="ARBA" id="ARBA00022630"/>
    </source>
</evidence>
<keyword evidence="5" id="KW-0560">Oxidoreductase</keyword>
<dbReference type="PANTHER" id="PTHR42784">
    <property type="entry name" value="PYRANOSE 2-OXIDASE"/>
    <property type="match status" value="1"/>
</dbReference>
<gene>
    <name evidence="8" type="ORF">BN11_1330007</name>
</gene>
<evidence type="ECO:0000256" key="5">
    <source>
        <dbReference type="ARBA" id="ARBA00023002"/>
    </source>
</evidence>
<proteinExistence type="inferred from homology"/>
<keyword evidence="4" id="KW-0274">FAD</keyword>
<evidence type="ECO:0000256" key="1">
    <source>
        <dbReference type="ARBA" id="ARBA00001974"/>
    </source>
</evidence>
<dbReference type="GO" id="GO:0050660">
    <property type="term" value="F:flavin adenine dinucleotide binding"/>
    <property type="evidence" value="ECO:0007669"/>
    <property type="project" value="InterPro"/>
</dbReference>
<dbReference type="AlphaFoldDB" id="W6K1D8"/>
<evidence type="ECO:0000256" key="2">
    <source>
        <dbReference type="ARBA" id="ARBA00010790"/>
    </source>
</evidence>
<keyword evidence="9" id="KW-1185">Reference proteome</keyword>
<dbReference type="InterPro" id="IPR007867">
    <property type="entry name" value="GMC_OxRtase_C"/>
</dbReference>
<evidence type="ECO:0000259" key="7">
    <source>
        <dbReference type="Pfam" id="PF05199"/>
    </source>
</evidence>
<reference evidence="8 9" key="1">
    <citation type="journal article" date="2013" name="ISME J.">
        <title>A metabolic model for members of the genus Tetrasphaera involved in enhanced biological phosphorus removal.</title>
        <authorList>
            <person name="Kristiansen R."/>
            <person name="Nguyen H.T.T."/>
            <person name="Saunders A.M."/>
            <person name="Nielsen J.L."/>
            <person name="Wimmer R."/>
            <person name="Le V.Q."/>
            <person name="McIlroy S.J."/>
            <person name="Petrovski S."/>
            <person name="Seviour R.J."/>
            <person name="Calteau A."/>
            <person name="Nielsen K.L."/>
            <person name="Nielsen P.H."/>
        </authorList>
    </citation>
    <scope>NUCLEOTIDE SEQUENCE [LARGE SCALE GENOMIC DNA]</scope>
    <source>
        <strain evidence="8 9">Ben110</strain>
    </source>
</reference>
<evidence type="ECO:0000313" key="9">
    <source>
        <dbReference type="Proteomes" id="UP000035763"/>
    </source>
</evidence>
<comment type="cofactor">
    <cofactor evidence="1">
        <name>FAD</name>
        <dbReference type="ChEBI" id="CHEBI:57692"/>
    </cofactor>
</comment>
<dbReference type="Proteomes" id="UP000035763">
    <property type="component" value="Unassembled WGS sequence"/>
</dbReference>
<dbReference type="InterPro" id="IPR036188">
    <property type="entry name" value="FAD/NAD-bd_sf"/>
</dbReference>
<organism evidence="8 9">
    <name type="scientific">Nostocoides australiense Ben110</name>
    <dbReference type="NCBI Taxonomy" id="1193182"/>
    <lineage>
        <taxon>Bacteria</taxon>
        <taxon>Bacillati</taxon>
        <taxon>Actinomycetota</taxon>
        <taxon>Actinomycetes</taxon>
        <taxon>Micrococcales</taxon>
        <taxon>Intrasporangiaceae</taxon>
        <taxon>Nostocoides</taxon>
    </lineage>
</organism>
<sequence length="264" mass="27482">MEVEELSGRRARVTANTVIVAAGATQTPALLLRSQLGGPAVGRNLAMHPTVKVVAHVPGLVNDPFDVPTYQVKEFAPWLSLGGSAGAPSLLALQLADTPAHVRAALGDWRELGSYYAAITSAGRGRVRLLRGRRDPLVTYALTSGDIAALRSGMGRLLHLLLAAGATRLYPSYANAPAVDQPAGIPAAVAAIGRSNATVMTVHLMGTARMGSNPDTSVTDSRGRVHGVDGLRVCDASVIPDAPGVNPQGTILALAHRTMEDLLR</sequence>
<dbReference type="SUPFAM" id="SSF51905">
    <property type="entry name" value="FAD/NAD(P)-binding domain"/>
    <property type="match status" value="1"/>
</dbReference>